<name>A0ABN7WKX3_GIGMA</name>
<organism evidence="1 2">
    <name type="scientific">Gigaspora margarita</name>
    <dbReference type="NCBI Taxonomy" id="4874"/>
    <lineage>
        <taxon>Eukaryota</taxon>
        <taxon>Fungi</taxon>
        <taxon>Fungi incertae sedis</taxon>
        <taxon>Mucoromycota</taxon>
        <taxon>Glomeromycotina</taxon>
        <taxon>Glomeromycetes</taxon>
        <taxon>Diversisporales</taxon>
        <taxon>Gigasporaceae</taxon>
        <taxon>Gigaspora</taxon>
    </lineage>
</organism>
<accession>A0ABN7WKX3</accession>
<dbReference type="EMBL" id="CAJVQB010050203">
    <property type="protein sequence ID" value="CAG8834817.1"/>
    <property type="molecule type" value="Genomic_DNA"/>
</dbReference>
<dbReference type="PANTHER" id="PTHR35871:SF1">
    <property type="entry name" value="CXC1-LIKE CYSTEINE CLUSTER ASSOCIATED WITH KDZ TRANSPOSASES DOMAIN-CONTAINING PROTEIN"/>
    <property type="match status" value="1"/>
</dbReference>
<dbReference type="PANTHER" id="PTHR35871">
    <property type="entry name" value="EXPRESSED PROTEIN"/>
    <property type="match status" value="1"/>
</dbReference>
<keyword evidence="2" id="KW-1185">Reference proteome</keyword>
<dbReference type="Proteomes" id="UP000789901">
    <property type="component" value="Unassembled WGS sequence"/>
</dbReference>
<gene>
    <name evidence="1" type="ORF">GMARGA_LOCUS32260</name>
</gene>
<feature type="non-terminal residue" evidence="1">
    <location>
        <position position="1"/>
    </location>
</feature>
<evidence type="ECO:0000313" key="1">
    <source>
        <dbReference type="EMBL" id="CAG8834817.1"/>
    </source>
</evidence>
<comment type="caution">
    <text evidence="1">The sequence shown here is derived from an EMBL/GenBank/DDBJ whole genome shotgun (WGS) entry which is preliminary data.</text>
</comment>
<protein>
    <submittedName>
        <fullName evidence="1">20296_t:CDS:1</fullName>
    </submittedName>
</protein>
<reference evidence="1 2" key="1">
    <citation type="submission" date="2021-06" db="EMBL/GenBank/DDBJ databases">
        <authorList>
            <person name="Kallberg Y."/>
            <person name="Tangrot J."/>
            <person name="Rosling A."/>
        </authorList>
    </citation>
    <scope>NUCLEOTIDE SEQUENCE [LARGE SCALE GENOMIC DNA]</scope>
    <source>
        <strain evidence="1 2">120-4 pot B 10/14</strain>
    </source>
</reference>
<feature type="non-terminal residue" evidence="1">
    <location>
        <position position="160"/>
    </location>
</feature>
<proteinExistence type="predicted"/>
<sequence length="160" mass="18240">TSRTWLCHLGFVYKPHQQGVYYNGHEYSNIVQYHIAFLEKIKDLKTLMLQFVSNNMEIAPLKIHDCLTITPAEINELNLPLTFSQEAHIIIKSEKIIIAISNKAISIFEATYPICIGVFVFNNITNYSAFANDTLCAKNMNLYSGRNSQDYIIASLLMSK</sequence>
<evidence type="ECO:0000313" key="2">
    <source>
        <dbReference type="Proteomes" id="UP000789901"/>
    </source>
</evidence>